<feature type="compositionally biased region" description="Low complexity" evidence="1">
    <location>
        <begin position="43"/>
        <end position="55"/>
    </location>
</feature>
<dbReference type="EMBL" id="MU069540">
    <property type="protein sequence ID" value="KAF5839545.1"/>
    <property type="molecule type" value="Genomic_DNA"/>
</dbReference>
<keyword evidence="2" id="KW-0812">Transmembrane</keyword>
<gene>
    <name evidence="3" type="ORF">DUNSADRAFT_518</name>
</gene>
<dbReference type="PANTHER" id="PTHR37224">
    <property type="entry name" value="OS02G0804400 PROTEIN"/>
    <property type="match status" value="1"/>
</dbReference>
<comment type="caution">
    <text evidence="3">The sequence shown here is derived from an EMBL/GenBank/DDBJ whole genome shotgun (WGS) entry which is preliminary data.</text>
</comment>
<feature type="region of interest" description="Disordered" evidence="1">
    <location>
        <begin position="1"/>
        <end position="57"/>
    </location>
</feature>
<protein>
    <submittedName>
        <fullName evidence="3">Uncharacterized protein</fullName>
    </submittedName>
</protein>
<sequence>MCTHAGASLGMQKNSSRLRQWRRPSTHVSQAGSDEPGSRDPSQAPQQQQQQQPQQEVDPDLLFMGKLFATSFAISAIIKWGSLLTPIPFTPNSALAAVLVIGPPAFYAALFLSKSK</sequence>
<feature type="transmembrane region" description="Helical" evidence="2">
    <location>
        <begin position="61"/>
        <end position="81"/>
    </location>
</feature>
<evidence type="ECO:0000313" key="3">
    <source>
        <dbReference type="EMBL" id="KAF5839545.1"/>
    </source>
</evidence>
<evidence type="ECO:0000256" key="1">
    <source>
        <dbReference type="SAM" id="MobiDB-lite"/>
    </source>
</evidence>
<organism evidence="3 4">
    <name type="scientific">Dunaliella salina</name>
    <name type="common">Green alga</name>
    <name type="synonym">Protococcus salinus</name>
    <dbReference type="NCBI Taxonomy" id="3046"/>
    <lineage>
        <taxon>Eukaryota</taxon>
        <taxon>Viridiplantae</taxon>
        <taxon>Chlorophyta</taxon>
        <taxon>core chlorophytes</taxon>
        <taxon>Chlorophyceae</taxon>
        <taxon>CS clade</taxon>
        <taxon>Chlamydomonadales</taxon>
        <taxon>Dunaliellaceae</taxon>
        <taxon>Dunaliella</taxon>
    </lineage>
</organism>
<keyword evidence="2" id="KW-0472">Membrane</keyword>
<feature type="transmembrane region" description="Helical" evidence="2">
    <location>
        <begin position="93"/>
        <end position="112"/>
    </location>
</feature>
<keyword evidence="4" id="KW-1185">Reference proteome</keyword>
<reference evidence="3" key="1">
    <citation type="submission" date="2017-08" db="EMBL/GenBank/DDBJ databases">
        <authorList>
            <person name="Polle J.E."/>
            <person name="Barry K."/>
            <person name="Cushman J."/>
            <person name="Schmutz J."/>
            <person name="Tran D."/>
            <person name="Hathwaick L.T."/>
            <person name="Yim W.C."/>
            <person name="Jenkins J."/>
            <person name="Mckie-Krisberg Z.M."/>
            <person name="Prochnik S."/>
            <person name="Lindquist E."/>
            <person name="Dockter R.B."/>
            <person name="Adam C."/>
            <person name="Molina H."/>
            <person name="Bunkerborg J."/>
            <person name="Jin E."/>
            <person name="Buchheim M."/>
            <person name="Magnuson J."/>
        </authorList>
    </citation>
    <scope>NUCLEOTIDE SEQUENCE</scope>
    <source>
        <strain evidence="3">CCAP 19/18</strain>
    </source>
</reference>
<evidence type="ECO:0000256" key="2">
    <source>
        <dbReference type="SAM" id="Phobius"/>
    </source>
</evidence>
<accession>A0ABQ7GY61</accession>
<name>A0ABQ7GY61_DUNSA</name>
<dbReference type="Proteomes" id="UP000815325">
    <property type="component" value="Unassembled WGS sequence"/>
</dbReference>
<evidence type="ECO:0000313" key="4">
    <source>
        <dbReference type="Proteomes" id="UP000815325"/>
    </source>
</evidence>
<keyword evidence="2" id="KW-1133">Transmembrane helix</keyword>
<proteinExistence type="predicted"/>